<dbReference type="KEGG" id="ztr:MYCGRDRAFT_102901"/>
<dbReference type="AlphaFoldDB" id="F9WYM9"/>
<dbReference type="GeneID" id="13398661"/>
<dbReference type="Proteomes" id="UP000008062">
    <property type="component" value="Chromosome 1"/>
</dbReference>
<name>F9WYM9_ZYMTI</name>
<proteinExistence type="predicted"/>
<evidence type="ECO:0000313" key="2">
    <source>
        <dbReference type="EMBL" id="EGP91707.1"/>
    </source>
</evidence>
<feature type="region of interest" description="Disordered" evidence="1">
    <location>
        <begin position="38"/>
        <end position="62"/>
    </location>
</feature>
<dbReference type="HOGENOM" id="CLU_2905888_0_0_1"/>
<reference evidence="2 3" key="1">
    <citation type="journal article" date="2011" name="PLoS Genet.">
        <title>Finished genome of the fungal wheat pathogen Mycosphaerella graminicola reveals dispensome structure, chromosome plasticity, and stealth pathogenesis.</title>
        <authorList>
            <person name="Goodwin S.B."/>
            <person name="Ben M'barek S."/>
            <person name="Dhillon B."/>
            <person name="Wittenberg A.H.J."/>
            <person name="Crane C.F."/>
            <person name="Hane J.K."/>
            <person name="Foster A.J."/>
            <person name="Van der Lee T.A.J."/>
            <person name="Grimwood J."/>
            <person name="Aerts A."/>
            <person name="Antoniw J."/>
            <person name="Bailey A."/>
            <person name="Bluhm B."/>
            <person name="Bowler J."/>
            <person name="Bristow J."/>
            <person name="van der Burgt A."/>
            <person name="Canto-Canche B."/>
            <person name="Churchill A.C.L."/>
            <person name="Conde-Ferraez L."/>
            <person name="Cools H.J."/>
            <person name="Coutinho P.M."/>
            <person name="Csukai M."/>
            <person name="Dehal P."/>
            <person name="De Wit P."/>
            <person name="Donzelli B."/>
            <person name="van de Geest H.C."/>
            <person name="van Ham R.C.H.J."/>
            <person name="Hammond-Kosack K.E."/>
            <person name="Henrissat B."/>
            <person name="Kilian A."/>
            <person name="Kobayashi A.K."/>
            <person name="Koopmann E."/>
            <person name="Kourmpetis Y."/>
            <person name="Kuzniar A."/>
            <person name="Lindquist E."/>
            <person name="Lombard V."/>
            <person name="Maliepaard C."/>
            <person name="Martins N."/>
            <person name="Mehrabi R."/>
            <person name="Nap J.P.H."/>
            <person name="Ponomarenko A."/>
            <person name="Rudd J.J."/>
            <person name="Salamov A."/>
            <person name="Schmutz J."/>
            <person name="Schouten H.J."/>
            <person name="Shapiro H."/>
            <person name="Stergiopoulos I."/>
            <person name="Torriani S.F.F."/>
            <person name="Tu H."/>
            <person name="de Vries R.P."/>
            <person name="Waalwijk C."/>
            <person name="Ware S.B."/>
            <person name="Wiebenga A."/>
            <person name="Zwiers L.-H."/>
            <person name="Oliver R.P."/>
            <person name="Grigoriev I.V."/>
            <person name="Kema G.H.J."/>
        </authorList>
    </citation>
    <scope>NUCLEOTIDE SEQUENCE [LARGE SCALE GENOMIC DNA]</scope>
    <source>
        <strain evidence="3">CBS 115943 / IPO323</strain>
    </source>
</reference>
<protein>
    <submittedName>
        <fullName evidence="2">Uncharacterized protein</fullName>
    </submittedName>
</protein>
<dbReference type="VEuPathDB" id="FungiDB:ZTRI_1.1894"/>
<dbReference type="InParanoid" id="F9WYM9"/>
<dbReference type="EMBL" id="CM001196">
    <property type="protein sequence ID" value="EGP91707.1"/>
    <property type="molecule type" value="Genomic_DNA"/>
</dbReference>
<accession>F9WYM9</accession>
<evidence type="ECO:0000256" key="1">
    <source>
        <dbReference type="SAM" id="MobiDB-lite"/>
    </source>
</evidence>
<feature type="compositionally biased region" description="Basic and acidic residues" evidence="1">
    <location>
        <begin position="38"/>
        <end position="48"/>
    </location>
</feature>
<evidence type="ECO:0000313" key="3">
    <source>
        <dbReference type="Proteomes" id="UP000008062"/>
    </source>
</evidence>
<gene>
    <name evidence="2" type="ORF">MYCGRDRAFT_102901</name>
</gene>
<keyword evidence="3" id="KW-1185">Reference proteome</keyword>
<sequence length="62" mass="6808">MHCRGPSGVEMSELQYFDSGLGPVLQWSLNSGPTACERSRTVRSHDEAFGPGVSHRSPFTTR</sequence>
<dbReference type="RefSeq" id="XP_003856731.1">
    <property type="nucleotide sequence ID" value="XM_003856683.1"/>
</dbReference>
<organism evidence="2 3">
    <name type="scientific">Zymoseptoria tritici (strain CBS 115943 / IPO323)</name>
    <name type="common">Speckled leaf blotch fungus</name>
    <name type="synonym">Septoria tritici</name>
    <dbReference type="NCBI Taxonomy" id="336722"/>
    <lineage>
        <taxon>Eukaryota</taxon>
        <taxon>Fungi</taxon>
        <taxon>Dikarya</taxon>
        <taxon>Ascomycota</taxon>
        <taxon>Pezizomycotina</taxon>
        <taxon>Dothideomycetes</taxon>
        <taxon>Dothideomycetidae</taxon>
        <taxon>Mycosphaerellales</taxon>
        <taxon>Mycosphaerellaceae</taxon>
        <taxon>Zymoseptoria</taxon>
    </lineage>
</organism>